<dbReference type="PANTHER" id="PTHR33375">
    <property type="entry name" value="CHROMOSOME-PARTITIONING PROTEIN PARB-RELATED"/>
    <property type="match status" value="1"/>
</dbReference>
<feature type="domain" description="ParB-like N-terminal" evidence="5">
    <location>
        <begin position="21"/>
        <end position="117"/>
    </location>
</feature>
<dbReference type="InterPro" id="IPR041468">
    <property type="entry name" value="HTH_ParB/Spo0J"/>
</dbReference>
<evidence type="ECO:0000256" key="4">
    <source>
        <dbReference type="SAM" id="MobiDB-lite"/>
    </source>
</evidence>
<organism evidence="6 7">
    <name type="scientific">Candidatus Nomurabacteria bacterium RIFCSPLOWO2_01_FULL_36_10b</name>
    <dbReference type="NCBI Taxonomy" id="1801766"/>
    <lineage>
        <taxon>Bacteria</taxon>
        <taxon>Candidatus Nomuraibacteriota</taxon>
    </lineage>
</organism>
<sequence>MTRRGRKKCSMESNIKNNKIFWVDIDSIFPNPYQPRRDFDEASLRDLADSIRQYGILQPPTVSESGKLPDGRNKYELIAGERRLRASKLAGLIRVPVVIRTGDDEKARFELAIIENLQREDLNPVERARAFQRLVDEFKMTHSQIGKQMGKSREYVSNSLRLLSLPQEIIDGITSHKILEGHTRPLMMLADKPEEQITLFKEIVYKKMSVRESEKVARKISQDKVRKAKHRQDPKIASFEQVFSETLGTRVSIEEGEKGAGGKIVIDYFSPEDLDEILELIQSKNSTGNPRALLEKFENMHSAIKIFSPSLPKKEIITPSSPKEKDDFAPTSNVAPSPKEKDIISISNNYSKIFKKPSQDKKQVFAFDANTTPKSNSDQYLVNTSNRN</sequence>
<dbReference type="Pfam" id="PF17762">
    <property type="entry name" value="HTH_ParB"/>
    <property type="match status" value="1"/>
</dbReference>
<dbReference type="GO" id="GO:0005694">
    <property type="term" value="C:chromosome"/>
    <property type="evidence" value="ECO:0007669"/>
    <property type="project" value="TreeGrafter"/>
</dbReference>
<dbReference type="NCBIfam" id="TIGR00180">
    <property type="entry name" value="parB_part"/>
    <property type="match status" value="1"/>
</dbReference>
<dbReference type="Proteomes" id="UP000179448">
    <property type="component" value="Unassembled WGS sequence"/>
</dbReference>
<reference evidence="6 7" key="1">
    <citation type="journal article" date="2016" name="Nat. Commun.">
        <title>Thousands of microbial genomes shed light on interconnected biogeochemical processes in an aquifer system.</title>
        <authorList>
            <person name="Anantharaman K."/>
            <person name="Brown C.T."/>
            <person name="Hug L.A."/>
            <person name="Sharon I."/>
            <person name="Castelle C.J."/>
            <person name="Probst A.J."/>
            <person name="Thomas B.C."/>
            <person name="Singh A."/>
            <person name="Wilkins M.J."/>
            <person name="Karaoz U."/>
            <person name="Brodie E.L."/>
            <person name="Williams K.H."/>
            <person name="Hubbard S.S."/>
            <person name="Banfield J.F."/>
        </authorList>
    </citation>
    <scope>NUCLEOTIDE SEQUENCE [LARGE SCALE GENOMIC DNA]</scope>
</reference>
<evidence type="ECO:0000313" key="6">
    <source>
        <dbReference type="EMBL" id="OGI83302.1"/>
    </source>
</evidence>
<dbReference type="GO" id="GO:0003677">
    <property type="term" value="F:DNA binding"/>
    <property type="evidence" value="ECO:0007669"/>
    <property type="project" value="UniProtKB-KW"/>
</dbReference>
<dbReference type="InterPro" id="IPR057240">
    <property type="entry name" value="ParB_dimer_C"/>
</dbReference>
<feature type="compositionally biased region" description="Basic and acidic residues" evidence="4">
    <location>
        <begin position="315"/>
        <end position="328"/>
    </location>
</feature>
<evidence type="ECO:0000256" key="2">
    <source>
        <dbReference type="ARBA" id="ARBA00022829"/>
    </source>
</evidence>
<keyword evidence="3" id="KW-0238">DNA-binding</keyword>
<dbReference type="InterPro" id="IPR004437">
    <property type="entry name" value="ParB/RepB/Spo0J"/>
</dbReference>
<dbReference type="EMBL" id="MFUQ01000020">
    <property type="protein sequence ID" value="OGI83302.1"/>
    <property type="molecule type" value="Genomic_DNA"/>
</dbReference>
<dbReference type="InterPro" id="IPR003115">
    <property type="entry name" value="ParB_N"/>
</dbReference>
<dbReference type="AlphaFoldDB" id="A0A1F6WN16"/>
<dbReference type="PANTHER" id="PTHR33375:SF1">
    <property type="entry name" value="CHROMOSOME-PARTITIONING PROTEIN PARB-RELATED"/>
    <property type="match status" value="1"/>
</dbReference>
<evidence type="ECO:0000259" key="5">
    <source>
        <dbReference type="SMART" id="SM00470"/>
    </source>
</evidence>
<name>A0A1F6WN16_9BACT</name>
<comment type="caution">
    <text evidence="6">The sequence shown here is derived from an EMBL/GenBank/DDBJ whole genome shotgun (WGS) entry which is preliminary data.</text>
</comment>
<dbReference type="GO" id="GO:0007059">
    <property type="term" value="P:chromosome segregation"/>
    <property type="evidence" value="ECO:0007669"/>
    <property type="project" value="UniProtKB-KW"/>
</dbReference>
<dbReference type="Pfam" id="PF02195">
    <property type="entry name" value="ParB_N"/>
    <property type="match status" value="1"/>
</dbReference>
<dbReference type="InterPro" id="IPR050336">
    <property type="entry name" value="Chromosome_partition/occlusion"/>
</dbReference>
<comment type="similarity">
    <text evidence="1">Belongs to the ParB family.</text>
</comment>
<accession>A0A1F6WN16</accession>
<dbReference type="InterPro" id="IPR036086">
    <property type="entry name" value="ParB/Sulfiredoxin_sf"/>
</dbReference>
<dbReference type="CDD" id="cd16393">
    <property type="entry name" value="SPO0J_N"/>
    <property type="match status" value="1"/>
</dbReference>
<feature type="region of interest" description="Disordered" evidence="4">
    <location>
        <begin position="366"/>
        <end position="388"/>
    </location>
</feature>
<dbReference type="Pfam" id="PF23552">
    <property type="entry name" value="ParB_C"/>
    <property type="match status" value="1"/>
</dbReference>
<evidence type="ECO:0000313" key="7">
    <source>
        <dbReference type="Proteomes" id="UP000179448"/>
    </source>
</evidence>
<gene>
    <name evidence="6" type="ORF">A2997_02295</name>
</gene>
<protein>
    <recommendedName>
        <fullName evidence="5">ParB-like N-terminal domain-containing protein</fullName>
    </recommendedName>
</protein>
<dbReference type="STRING" id="1801766.A2997_02295"/>
<proteinExistence type="inferred from homology"/>
<dbReference type="FunFam" id="3.90.1530.30:FF:000001">
    <property type="entry name" value="Chromosome partitioning protein ParB"/>
    <property type="match status" value="1"/>
</dbReference>
<dbReference type="SMART" id="SM00470">
    <property type="entry name" value="ParB"/>
    <property type="match status" value="1"/>
</dbReference>
<dbReference type="Gene3D" id="1.10.10.2830">
    <property type="match status" value="1"/>
</dbReference>
<dbReference type="Gene3D" id="3.90.1530.30">
    <property type="match status" value="1"/>
</dbReference>
<dbReference type="SUPFAM" id="SSF110849">
    <property type="entry name" value="ParB/Sulfiredoxin"/>
    <property type="match status" value="1"/>
</dbReference>
<evidence type="ECO:0000256" key="1">
    <source>
        <dbReference type="ARBA" id="ARBA00006295"/>
    </source>
</evidence>
<evidence type="ECO:0000256" key="3">
    <source>
        <dbReference type="ARBA" id="ARBA00023125"/>
    </source>
</evidence>
<feature type="region of interest" description="Disordered" evidence="4">
    <location>
        <begin position="315"/>
        <end position="340"/>
    </location>
</feature>
<dbReference type="FunFam" id="1.10.10.2830:FF:000001">
    <property type="entry name" value="Chromosome partitioning protein ParB"/>
    <property type="match status" value="1"/>
</dbReference>
<feature type="compositionally biased region" description="Polar residues" evidence="4">
    <location>
        <begin position="369"/>
        <end position="388"/>
    </location>
</feature>
<keyword evidence="2" id="KW-0159">Chromosome partition</keyword>